<dbReference type="AlphaFoldDB" id="A0A158ARL7"/>
<dbReference type="OrthoDB" id="6653789at2"/>
<name>A0A158ARL7_9BURK</name>
<feature type="transmembrane region" description="Helical" evidence="7">
    <location>
        <begin position="59"/>
        <end position="75"/>
    </location>
</feature>
<keyword evidence="5 7" id="KW-1133">Transmembrane helix</keyword>
<evidence type="ECO:0000256" key="6">
    <source>
        <dbReference type="ARBA" id="ARBA00023136"/>
    </source>
</evidence>
<evidence type="ECO:0000256" key="2">
    <source>
        <dbReference type="ARBA" id="ARBA00022448"/>
    </source>
</evidence>
<dbReference type="PANTHER" id="PTHR30509">
    <property type="entry name" value="P-HYDROXYBENZOIC ACID EFFLUX PUMP SUBUNIT-RELATED"/>
    <property type="match status" value="1"/>
</dbReference>
<evidence type="ECO:0000313" key="8">
    <source>
        <dbReference type="EMBL" id="SAK60462.1"/>
    </source>
</evidence>
<sequence length="369" mass="40647">MLSPTSTSLRRGRFARLLQWIASPYFRYRHAAMIHAVRVGLAMAVSIAVTTGIDMPHGVWASVSVLVVIGGLQHYGNIRKKAAERAVGTALGACFGLVLIVAQMLTGSPMVFFVLMCVIAGGCAYYAIGKAGYVALLTAITMVIVSGHGDLPLSTGLWRTANVMIGVLIALGFSFVLPQYATYSWRYRLADNLRECARLYGALLDGTPLLAEESAQHFFRMSQRLVQSRGLMESVAKETDVPMARLEEIQRLHRSILAALELLVGSMPEVAGASPGRFAIACTPREYTVRQQLLQMARALRFGRVGLLYRAVELSPLPQPCIDDKGQNDATQGMHWLAMRFVEQVERLRLRLSEIERQWNIEGARPLNG</sequence>
<reference evidence="8" key="1">
    <citation type="submission" date="2016-01" db="EMBL/GenBank/DDBJ databases">
        <authorList>
            <person name="Peeters C."/>
        </authorList>
    </citation>
    <scope>NUCLEOTIDE SEQUENCE [LARGE SCALE GENOMIC DNA]</scope>
    <source>
        <strain evidence="8">LMG 29318</strain>
    </source>
</reference>
<dbReference type="GO" id="GO:0022857">
    <property type="term" value="F:transmembrane transporter activity"/>
    <property type="evidence" value="ECO:0007669"/>
    <property type="project" value="InterPro"/>
</dbReference>
<organism evidence="8 9">
    <name type="scientific">Caballeronia catudaia</name>
    <dbReference type="NCBI Taxonomy" id="1777136"/>
    <lineage>
        <taxon>Bacteria</taxon>
        <taxon>Pseudomonadati</taxon>
        <taxon>Pseudomonadota</taxon>
        <taxon>Betaproteobacteria</taxon>
        <taxon>Burkholderiales</taxon>
        <taxon>Burkholderiaceae</taxon>
        <taxon>Caballeronia</taxon>
    </lineage>
</organism>
<evidence type="ECO:0000256" key="4">
    <source>
        <dbReference type="ARBA" id="ARBA00022692"/>
    </source>
</evidence>
<comment type="caution">
    <text evidence="8">The sequence shown here is derived from an EMBL/GenBank/DDBJ whole genome shotgun (WGS) entry which is preliminary data.</text>
</comment>
<dbReference type="Pfam" id="PF04632">
    <property type="entry name" value="FUSC"/>
    <property type="match status" value="1"/>
</dbReference>
<keyword evidence="2" id="KW-0813">Transport</keyword>
<evidence type="ECO:0000256" key="1">
    <source>
        <dbReference type="ARBA" id="ARBA00004651"/>
    </source>
</evidence>
<keyword evidence="3" id="KW-1003">Cell membrane</keyword>
<feature type="transmembrane region" description="Helical" evidence="7">
    <location>
        <begin position="133"/>
        <end position="151"/>
    </location>
</feature>
<feature type="transmembrane region" description="Helical" evidence="7">
    <location>
        <begin position="36"/>
        <end position="53"/>
    </location>
</feature>
<evidence type="ECO:0000256" key="3">
    <source>
        <dbReference type="ARBA" id="ARBA00022475"/>
    </source>
</evidence>
<evidence type="ECO:0000256" key="7">
    <source>
        <dbReference type="SAM" id="Phobius"/>
    </source>
</evidence>
<keyword evidence="9" id="KW-1185">Reference proteome</keyword>
<evidence type="ECO:0000313" key="9">
    <source>
        <dbReference type="Proteomes" id="UP000054870"/>
    </source>
</evidence>
<dbReference type="PANTHER" id="PTHR30509:SF9">
    <property type="entry name" value="MULTIDRUG RESISTANCE PROTEIN MDTO"/>
    <property type="match status" value="1"/>
</dbReference>
<gene>
    <name evidence="8" type="ORF">AWB75_02534</name>
</gene>
<keyword evidence="4 7" id="KW-0812">Transmembrane</keyword>
<dbReference type="Proteomes" id="UP000054870">
    <property type="component" value="Unassembled WGS sequence"/>
</dbReference>
<evidence type="ECO:0000256" key="5">
    <source>
        <dbReference type="ARBA" id="ARBA00022989"/>
    </source>
</evidence>
<keyword evidence="6 7" id="KW-0472">Membrane</keyword>
<dbReference type="GO" id="GO:0005886">
    <property type="term" value="C:plasma membrane"/>
    <property type="evidence" value="ECO:0007669"/>
    <property type="project" value="UniProtKB-SubCell"/>
</dbReference>
<dbReference type="RefSeq" id="WP_061124430.1">
    <property type="nucleotide sequence ID" value="NZ_FCOF02000009.1"/>
</dbReference>
<dbReference type="InterPro" id="IPR006726">
    <property type="entry name" value="PHBA_efflux_AaeB/fusaric-R"/>
</dbReference>
<dbReference type="EMBL" id="FCOF02000009">
    <property type="protein sequence ID" value="SAK60462.1"/>
    <property type="molecule type" value="Genomic_DNA"/>
</dbReference>
<protein>
    <submittedName>
        <fullName evidence="8">Membrane protein</fullName>
    </submittedName>
</protein>
<feature type="transmembrane region" description="Helical" evidence="7">
    <location>
        <begin position="87"/>
        <end position="105"/>
    </location>
</feature>
<accession>A0A158ARL7</accession>
<proteinExistence type="predicted"/>
<comment type="subcellular location">
    <subcellularLocation>
        <location evidence="1">Cell membrane</location>
        <topology evidence="1">Multi-pass membrane protein</topology>
    </subcellularLocation>
</comment>
<feature type="transmembrane region" description="Helical" evidence="7">
    <location>
        <begin position="157"/>
        <end position="178"/>
    </location>
</feature>
<feature type="transmembrane region" description="Helical" evidence="7">
    <location>
        <begin position="111"/>
        <end position="128"/>
    </location>
</feature>